<protein>
    <recommendedName>
        <fullName evidence="2">ABC1 atypical kinase-like domain-containing protein</fullName>
    </recommendedName>
</protein>
<dbReference type="InterPro" id="IPR011009">
    <property type="entry name" value="Kinase-like_dom_sf"/>
</dbReference>
<dbReference type="PANTHER" id="PTHR43173">
    <property type="entry name" value="ABC1 FAMILY PROTEIN"/>
    <property type="match status" value="1"/>
</dbReference>
<evidence type="ECO:0000259" key="2">
    <source>
        <dbReference type="Pfam" id="PF03109"/>
    </source>
</evidence>
<evidence type="ECO:0000313" key="4">
    <source>
        <dbReference type="Proteomes" id="UP001233999"/>
    </source>
</evidence>
<dbReference type="InterPro" id="IPR051130">
    <property type="entry name" value="Mito_struct-func_regulator"/>
</dbReference>
<dbReference type="GO" id="GO:0055088">
    <property type="term" value="P:lipid homeostasis"/>
    <property type="evidence" value="ECO:0007669"/>
    <property type="project" value="TreeGrafter"/>
</dbReference>
<dbReference type="EMBL" id="JASPKZ010008923">
    <property type="protein sequence ID" value="KAJ9578166.1"/>
    <property type="molecule type" value="Genomic_DNA"/>
</dbReference>
<comment type="caution">
    <text evidence="3">The sequence shown here is derived from an EMBL/GenBank/DDBJ whole genome shotgun (WGS) entry which is preliminary data.</text>
</comment>
<feature type="non-terminal residue" evidence="3">
    <location>
        <position position="323"/>
    </location>
</feature>
<dbReference type="PANTHER" id="PTHR43173:SF19">
    <property type="entry name" value="AARF DOMAIN-CONTAINING PROTEIN KINASE 1"/>
    <property type="match status" value="1"/>
</dbReference>
<organism evidence="3 4">
    <name type="scientific">Diploptera punctata</name>
    <name type="common">Pacific beetle cockroach</name>
    <dbReference type="NCBI Taxonomy" id="6984"/>
    <lineage>
        <taxon>Eukaryota</taxon>
        <taxon>Metazoa</taxon>
        <taxon>Ecdysozoa</taxon>
        <taxon>Arthropoda</taxon>
        <taxon>Hexapoda</taxon>
        <taxon>Insecta</taxon>
        <taxon>Pterygota</taxon>
        <taxon>Neoptera</taxon>
        <taxon>Polyneoptera</taxon>
        <taxon>Dictyoptera</taxon>
        <taxon>Blattodea</taxon>
        <taxon>Blaberoidea</taxon>
        <taxon>Blaberidae</taxon>
        <taxon>Diplopterinae</taxon>
        <taxon>Diploptera</taxon>
    </lineage>
</organism>
<evidence type="ECO:0000313" key="3">
    <source>
        <dbReference type="EMBL" id="KAJ9578166.1"/>
    </source>
</evidence>
<comment type="similarity">
    <text evidence="1">Belongs to the protein kinase superfamily. ADCK protein kinase family.</text>
</comment>
<feature type="domain" description="ABC1 atypical kinase-like" evidence="2">
    <location>
        <begin position="2"/>
        <end position="169"/>
    </location>
</feature>
<dbReference type="Proteomes" id="UP001233999">
    <property type="component" value="Unassembled WGS sequence"/>
</dbReference>
<reference evidence="3" key="2">
    <citation type="submission" date="2023-05" db="EMBL/GenBank/DDBJ databases">
        <authorList>
            <person name="Fouks B."/>
        </authorList>
    </citation>
    <scope>NUCLEOTIDE SEQUENCE</scope>
    <source>
        <strain evidence="3">Stay&amp;Tobe</strain>
        <tissue evidence="3">Testes</tissue>
    </source>
</reference>
<evidence type="ECO:0000256" key="1">
    <source>
        <dbReference type="ARBA" id="ARBA00009670"/>
    </source>
</evidence>
<dbReference type="AlphaFoldDB" id="A0AAD7ZCU4"/>
<sequence>ALVKLVSWVFPEFKFSWLVKESKRNIPIELDFLQEGHNAEKVGKMFSHLPWLKVPKIYWDLSTSRVLTMEYLEGGQVNDLTYIRSNKINPYEVADKLSRLYSQMIFIKGFVHSDPHPGNILVKKTANGEIDIILLDHGLYAELSNDFRWEYSKLWFSILNKDKEGMRQHSENLGVGNLYFLLACMITGRTWDAIMSGHLIIKFSVLTKEYRDKEIPNLLPQISDVLENINRQMLLILKTNDLMRGVEFTLKNDKKTSFLVMSRCVIKSVYGERLKLCKTRLARWRTVVLENWALLKLSLYYTYLNVLSNPLLNNFLIFVKKTK</sequence>
<reference evidence="3" key="1">
    <citation type="journal article" date="2023" name="IScience">
        <title>Live-bearing cockroach genome reveals convergent evolutionary mechanisms linked to viviparity in insects and beyond.</title>
        <authorList>
            <person name="Fouks B."/>
            <person name="Harrison M.C."/>
            <person name="Mikhailova A.A."/>
            <person name="Marchal E."/>
            <person name="English S."/>
            <person name="Carruthers M."/>
            <person name="Jennings E.C."/>
            <person name="Chiamaka E.L."/>
            <person name="Frigard R.A."/>
            <person name="Pippel M."/>
            <person name="Attardo G.M."/>
            <person name="Benoit J.B."/>
            <person name="Bornberg-Bauer E."/>
            <person name="Tobe S.S."/>
        </authorList>
    </citation>
    <scope>NUCLEOTIDE SEQUENCE</scope>
    <source>
        <strain evidence="3">Stay&amp;Tobe</strain>
    </source>
</reference>
<proteinExistence type="inferred from homology"/>
<dbReference type="SUPFAM" id="SSF56112">
    <property type="entry name" value="Protein kinase-like (PK-like)"/>
    <property type="match status" value="1"/>
</dbReference>
<accession>A0AAD7ZCU4</accession>
<dbReference type="Pfam" id="PF03109">
    <property type="entry name" value="ABC1"/>
    <property type="match status" value="1"/>
</dbReference>
<dbReference type="InterPro" id="IPR004147">
    <property type="entry name" value="ABC1_dom"/>
</dbReference>
<dbReference type="GO" id="GO:0005743">
    <property type="term" value="C:mitochondrial inner membrane"/>
    <property type="evidence" value="ECO:0007669"/>
    <property type="project" value="TreeGrafter"/>
</dbReference>
<dbReference type="Gene3D" id="1.10.510.10">
    <property type="entry name" value="Transferase(Phosphotransferase) domain 1"/>
    <property type="match status" value="1"/>
</dbReference>
<keyword evidence="4" id="KW-1185">Reference proteome</keyword>
<dbReference type="GO" id="GO:0007005">
    <property type="term" value="P:mitochondrion organization"/>
    <property type="evidence" value="ECO:0007669"/>
    <property type="project" value="TreeGrafter"/>
</dbReference>
<gene>
    <name evidence="3" type="ORF">L9F63_024973</name>
</gene>
<name>A0AAD7ZCU4_DIPPU</name>